<accession>A0A4W3H1M7</accession>
<reference evidence="2" key="3">
    <citation type="journal article" date="2014" name="Nature">
        <title>Elephant shark genome provides unique insights into gnathostome evolution.</title>
        <authorList>
            <consortium name="International Elephant Shark Genome Sequencing Consortium"/>
            <person name="Venkatesh B."/>
            <person name="Lee A.P."/>
            <person name="Ravi V."/>
            <person name="Maurya A.K."/>
            <person name="Lian M.M."/>
            <person name="Swann J.B."/>
            <person name="Ohta Y."/>
            <person name="Flajnik M.F."/>
            <person name="Sutoh Y."/>
            <person name="Kasahara M."/>
            <person name="Hoon S."/>
            <person name="Gangu V."/>
            <person name="Roy S.W."/>
            <person name="Irimia M."/>
            <person name="Korzh V."/>
            <person name="Kondrychyn I."/>
            <person name="Lim Z.W."/>
            <person name="Tay B.H."/>
            <person name="Tohari S."/>
            <person name="Kong K.W."/>
            <person name="Ho S."/>
            <person name="Lorente-Galdos B."/>
            <person name="Quilez J."/>
            <person name="Marques-Bonet T."/>
            <person name="Raney B.J."/>
            <person name="Ingham P.W."/>
            <person name="Tay A."/>
            <person name="Hillier L.W."/>
            <person name="Minx P."/>
            <person name="Boehm T."/>
            <person name="Wilson R.K."/>
            <person name="Brenner S."/>
            <person name="Warren W.C."/>
        </authorList>
    </citation>
    <scope>NUCLEOTIDE SEQUENCE [LARGE SCALE GENOMIC DNA]</scope>
</reference>
<evidence type="ECO:0000313" key="1">
    <source>
        <dbReference type="Ensembl" id="ENSCMIP00000009636.1"/>
    </source>
</evidence>
<dbReference type="Proteomes" id="UP000314986">
    <property type="component" value="Unassembled WGS sequence"/>
</dbReference>
<organism evidence="1 2">
    <name type="scientific">Callorhinchus milii</name>
    <name type="common">Ghost shark</name>
    <dbReference type="NCBI Taxonomy" id="7868"/>
    <lineage>
        <taxon>Eukaryota</taxon>
        <taxon>Metazoa</taxon>
        <taxon>Chordata</taxon>
        <taxon>Craniata</taxon>
        <taxon>Vertebrata</taxon>
        <taxon>Chondrichthyes</taxon>
        <taxon>Holocephali</taxon>
        <taxon>Chimaeriformes</taxon>
        <taxon>Callorhinchidae</taxon>
        <taxon>Callorhinchus</taxon>
    </lineage>
</organism>
<dbReference type="InParanoid" id="A0A4W3H1M7"/>
<reference evidence="1" key="4">
    <citation type="submission" date="2025-08" db="UniProtKB">
        <authorList>
            <consortium name="Ensembl"/>
        </authorList>
    </citation>
    <scope>IDENTIFICATION</scope>
</reference>
<reference evidence="1" key="5">
    <citation type="submission" date="2025-09" db="UniProtKB">
        <authorList>
            <consortium name="Ensembl"/>
        </authorList>
    </citation>
    <scope>IDENTIFICATION</scope>
</reference>
<dbReference type="GeneTree" id="ENSGT01030000234985"/>
<proteinExistence type="predicted"/>
<reference evidence="2" key="2">
    <citation type="journal article" date="2007" name="PLoS Biol.">
        <title>Survey sequencing and comparative analysis of the elephant shark (Callorhinchus milii) genome.</title>
        <authorList>
            <person name="Venkatesh B."/>
            <person name="Kirkness E.F."/>
            <person name="Loh Y.H."/>
            <person name="Halpern A.L."/>
            <person name="Lee A.P."/>
            <person name="Johnson J."/>
            <person name="Dandona N."/>
            <person name="Viswanathan L.D."/>
            <person name="Tay A."/>
            <person name="Venter J.C."/>
            <person name="Strausberg R.L."/>
            <person name="Brenner S."/>
        </authorList>
    </citation>
    <scope>NUCLEOTIDE SEQUENCE [LARGE SCALE GENOMIC DNA]</scope>
</reference>
<evidence type="ECO:0000313" key="2">
    <source>
        <dbReference type="Proteomes" id="UP000314986"/>
    </source>
</evidence>
<protein>
    <submittedName>
        <fullName evidence="1">Uncharacterized protein</fullName>
    </submittedName>
</protein>
<dbReference type="AlphaFoldDB" id="A0A4W3H1M7"/>
<name>A0A4W3H1M7_CALMI</name>
<keyword evidence="2" id="KW-1185">Reference proteome</keyword>
<dbReference type="Ensembl" id="ENSCMIT00000009897.1">
    <property type="protein sequence ID" value="ENSCMIP00000009636.1"/>
    <property type="gene ID" value="ENSCMIG00000005096.1"/>
</dbReference>
<reference evidence="2" key="1">
    <citation type="journal article" date="2006" name="Science">
        <title>Ancient noncoding elements conserved in the human genome.</title>
        <authorList>
            <person name="Venkatesh B."/>
            <person name="Kirkness E.F."/>
            <person name="Loh Y.H."/>
            <person name="Halpern A.L."/>
            <person name="Lee A.P."/>
            <person name="Johnson J."/>
            <person name="Dandona N."/>
            <person name="Viswanathan L.D."/>
            <person name="Tay A."/>
            <person name="Venter J.C."/>
            <person name="Strausberg R.L."/>
            <person name="Brenner S."/>
        </authorList>
    </citation>
    <scope>NUCLEOTIDE SEQUENCE [LARGE SCALE GENOMIC DNA]</scope>
</reference>
<sequence length="110" mass="12515">YKKSRGKTQGIRIRLNSWHQYNRFCSARSTATKICRSNITLTYCFVLRASNMSGTGTDKVNSANVMWSHTHRNTNTFLSILANPRALDALSRASWNNSFSVRLVSITDRL</sequence>